<evidence type="ECO:0000313" key="2">
    <source>
        <dbReference type="Proteomes" id="UP000799755"/>
    </source>
</evidence>
<sequence>MPHSEPASIQFLKWSPLYDKEKPYQVFLDKDLDTEEDQQNTNLAWEEKFVTVQDFRGCDEYSNLDAHGFTSRTLPGFEHLETRDDIETGYIPAVEEMLKREIEDVGTIFVFDWRGSIADREEIRDSRSEYPSGLVNFGDQTESLLPSNFAHVDMAPISIVHRIQKSFPKDAERIFEQRIRAINVWKPLDYPVDQWSLALCSGTTVPSSTLVETDSVRRENITTLYYATYTPDQTWKFLHRQTPKEALIFKHFDSRTDVKASFAMHSSIKHKNVSPNAQPRRSIEVRTLVFDECFDLPAGSR</sequence>
<dbReference type="EMBL" id="MU003512">
    <property type="protein sequence ID" value="KAF2469391.1"/>
    <property type="molecule type" value="Genomic_DNA"/>
</dbReference>
<keyword evidence="1" id="KW-0489">Methyltransferase</keyword>
<evidence type="ECO:0000313" key="1">
    <source>
        <dbReference type="EMBL" id="KAF2469391.1"/>
    </source>
</evidence>
<gene>
    <name evidence="1" type="ORF">BDR25DRAFT_343763</name>
</gene>
<dbReference type="Proteomes" id="UP000799755">
    <property type="component" value="Unassembled WGS sequence"/>
</dbReference>
<comment type="caution">
    <text evidence="1">The sequence shown here is derived from an EMBL/GenBank/DDBJ whole genome shotgun (WGS) entry which is preliminary data.</text>
</comment>
<keyword evidence="1" id="KW-0808">Transferase</keyword>
<proteinExistence type="predicted"/>
<organism evidence="1 2">
    <name type="scientific">Lindgomyces ingoldianus</name>
    <dbReference type="NCBI Taxonomy" id="673940"/>
    <lineage>
        <taxon>Eukaryota</taxon>
        <taxon>Fungi</taxon>
        <taxon>Dikarya</taxon>
        <taxon>Ascomycota</taxon>
        <taxon>Pezizomycotina</taxon>
        <taxon>Dothideomycetes</taxon>
        <taxon>Pleosporomycetidae</taxon>
        <taxon>Pleosporales</taxon>
        <taxon>Lindgomycetaceae</taxon>
        <taxon>Lindgomyces</taxon>
    </lineage>
</organism>
<name>A0ACB6QR57_9PLEO</name>
<reference evidence="1" key="1">
    <citation type="journal article" date="2020" name="Stud. Mycol.">
        <title>101 Dothideomycetes genomes: a test case for predicting lifestyles and emergence of pathogens.</title>
        <authorList>
            <person name="Haridas S."/>
            <person name="Albert R."/>
            <person name="Binder M."/>
            <person name="Bloem J."/>
            <person name="Labutti K."/>
            <person name="Salamov A."/>
            <person name="Andreopoulos B."/>
            <person name="Baker S."/>
            <person name="Barry K."/>
            <person name="Bills G."/>
            <person name="Bluhm B."/>
            <person name="Cannon C."/>
            <person name="Castanera R."/>
            <person name="Culley D."/>
            <person name="Daum C."/>
            <person name="Ezra D."/>
            <person name="Gonzalez J."/>
            <person name="Henrissat B."/>
            <person name="Kuo A."/>
            <person name="Liang C."/>
            <person name="Lipzen A."/>
            <person name="Lutzoni F."/>
            <person name="Magnuson J."/>
            <person name="Mondo S."/>
            <person name="Nolan M."/>
            <person name="Ohm R."/>
            <person name="Pangilinan J."/>
            <person name="Park H.-J."/>
            <person name="Ramirez L."/>
            <person name="Alfaro M."/>
            <person name="Sun H."/>
            <person name="Tritt A."/>
            <person name="Yoshinaga Y."/>
            <person name="Zwiers L.-H."/>
            <person name="Turgeon B."/>
            <person name="Goodwin S."/>
            <person name="Spatafora J."/>
            <person name="Crous P."/>
            <person name="Grigoriev I."/>
        </authorList>
    </citation>
    <scope>NUCLEOTIDE SEQUENCE</scope>
    <source>
        <strain evidence="1">ATCC 200398</strain>
    </source>
</reference>
<keyword evidence="2" id="KW-1185">Reference proteome</keyword>
<protein>
    <submittedName>
        <fullName evidence="1">Methyltransferase CmcJ</fullName>
    </submittedName>
</protein>
<accession>A0ACB6QR57</accession>